<dbReference type="Gene3D" id="2.170.130.10">
    <property type="entry name" value="TonB-dependent receptor, plug domain"/>
    <property type="match status" value="1"/>
</dbReference>
<dbReference type="SUPFAM" id="SSF49464">
    <property type="entry name" value="Carboxypeptidase regulatory domain-like"/>
    <property type="match status" value="1"/>
</dbReference>
<dbReference type="InterPro" id="IPR039426">
    <property type="entry name" value="TonB-dep_rcpt-like"/>
</dbReference>
<accession>A0ABW8Z160</accession>
<evidence type="ECO:0000256" key="3">
    <source>
        <dbReference type="SAM" id="SignalP"/>
    </source>
</evidence>
<feature type="domain" description="TonB-dependent receptor plug" evidence="5">
    <location>
        <begin position="116"/>
        <end position="224"/>
    </location>
</feature>
<name>A0ABW8Z160_9FLAO</name>
<feature type="chain" id="PRO_5046560240" evidence="3">
    <location>
        <begin position="23"/>
        <end position="1039"/>
    </location>
</feature>
<dbReference type="InterPro" id="IPR023997">
    <property type="entry name" value="TonB-dep_OMP_SusC/RagA_CS"/>
</dbReference>
<dbReference type="SUPFAM" id="SSF56935">
    <property type="entry name" value="Porins"/>
    <property type="match status" value="1"/>
</dbReference>
<feature type="signal peptide" evidence="3">
    <location>
        <begin position="1"/>
        <end position="22"/>
    </location>
</feature>
<keyword evidence="1" id="KW-0813">Transport</keyword>
<dbReference type="NCBIfam" id="TIGR04057">
    <property type="entry name" value="SusC_RagA_signa"/>
    <property type="match status" value="1"/>
</dbReference>
<organism evidence="6 7">
    <name type="scientific">Flavobacterium rhizosphaerae</name>
    <dbReference type="NCBI Taxonomy" id="3163298"/>
    <lineage>
        <taxon>Bacteria</taxon>
        <taxon>Pseudomonadati</taxon>
        <taxon>Bacteroidota</taxon>
        <taxon>Flavobacteriia</taxon>
        <taxon>Flavobacteriales</taxon>
        <taxon>Flavobacteriaceae</taxon>
        <taxon>Flavobacterium</taxon>
    </lineage>
</organism>
<dbReference type="InterPro" id="IPR012910">
    <property type="entry name" value="Plug_dom"/>
</dbReference>
<dbReference type="InterPro" id="IPR008969">
    <property type="entry name" value="CarboxyPept-like_regulatory"/>
</dbReference>
<reference evidence="6 7" key="1">
    <citation type="submission" date="2024-06" db="EMBL/GenBank/DDBJ databases">
        <authorList>
            <person name="Kaempfer P."/>
            <person name="Viver T."/>
        </authorList>
    </citation>
    <scope>NUCLEOTIDE SEQUENCE [LARGE SCALE GENOMIC DNA]</scope>
    <source>
        <strain evidence="6 7">ST-119</strain>
    </source>
</reference>
<dbReference type="PROSITE" id="PS52016">
    <property type="entry name" value="TONB_DEPENDENT_REC_3"/>
    <property type="match status" value="1"/>
</dbReference>
<comment type="caution">
    <text evidence="6">The sequence shown here is derived from an EMBL/GenBank/DDBJ whole genome shotgun (WGS) entry which is preliminary data.</text>
</comment>
<comment type="subcellular location">
    <subcellularLocation>
        <location evidence="1">Cell outer membrane</location>
        <topology evidence="1">Multi-pass membrane protein</topology>
    </subcellularLocation>
</comment>
<keyword evidence="1" id="KW-1134">Transmembrane beta strand</keyword>
<dbReference type="Pfam" id="PF13715">
    <property type="entry name" value="CarbopepD_reg_2"/>
    <property type="match status" value="1"/>
</dbReference>
<evidence type="ECO:0000256" key="1">
    <source>
        <dbReference type="PROSITE-ProRule" id="PRU01360"/>
    </source>
</evidence>
<comment type="similarity">
    <text evidence="1 2">Belongs to the TonB-dependent receptor family.</text>
</comment>
<protein>
    <submittedName>
        <fullName evidence="6">TonB-dependent receptor</fullName>
    </submittedName>
</protein>
<dbReference type="Proteomes" id="UP001629156">
    <property type="component" value="Unassembled WGS sequence"/>
</dbReference>
<dbReference type="Pfam" id="PF00593">
    <property type="entry name" value="TonB_dep_Rec_b-barrel"/>
    <property type="match status" value="1"/>
</dbReference>
<feature type="domain" description="TonB-dependent receptor-like beta-barrel" evidence="4">
    <location>
        <begin position="412"/>
        <end position="1000"/>
    </location>
</feature>
<dbReference type="InterPro" id="IPR037066">
    <property type="entry name" value="Plug_dom_sf"/>
</dbReference>
<dbReference type="Pfam" id="PF07715">
    <property type="entry name" value="Plug"/>
    <property type="match status" value="1"/>
</dbReference>
<evidence type="ECO:0000259" key="4">
    <source>
        <dbReference type="Pfam" id="PF00593"/>
    </source>
</evidence>
<evidence type="ECO:0000313" key="6">
    <source>
        <dbReference type="EMBL" id="MFL9845103.1"/>
    </source>
</evidence>
<evidence type="ECO:0000256" key="2">
    <source>
        <dbReference type="RuleBase" id="RU003357"/>
    </source>
</evidence>
<dbReference type="NCBIfam" id="TIGR04056">
    <property type="entry name" value="OMP_RagA_SusC"/>
    <property type="match status" value="1"/>
</dbReference>
<keyword evidence="1 2" id="KW-0472">Membrane</keyword>
<dbReference type="EMBL" id="JBELPZ010000012">
    <property type="protein sequence ID" value="MFL9845103.1"/>
    <property type="molecule type" value="Genomic_DNA"/>
</dbReference>
<dbReference type="Gene3D" id="2.60.40.1120">
    <property type="entry name" value="Carboxypeptidase-like, regulatory domain"/>
    <property type="match status" value="1"/>
</dbReference>
<evidence type="ECO:0000313" key="7">
    <source>
        <dbReference type="Proteomes" id="UP001629156"/>
    </source>
</evidence>
<keyword evidence="1" id="KW-0812">Transmembrane</keyword>
<dbReference type="InterPro" id="IPR000531">
    <property type="entry name" value="Beta-barrel_TonB"/>
</dbReference>
<dbReference type="InterPro" id="IPR023996">
    <property type="entry name" value="TonB-dep_OMP_SusC/RagA"/>
</dbReference>
<keyword evidence="3" id="KW-0732">Signal</keyword>
<sequence>MKLLKLQFFYFICMFFSLAGWAQDITVSGNVTDESGLPVPGASINVKGGTGSAATDIDGNYAIQVNPDATLVFSFIGYATQEIAVNNKTTINVTLAPAAETLDEVVVVGYGTQKKSVVTGAISSVKAEQIEDLPLTRVEQTLQGRVSGVQIMTNSGQPGSGATIRVRGVTSFDGGSSNPLVIVDGLMVDGSAFGNLNQADIESIEVLKDAASAAIYGTRAASGVIIVTTKKGKAGKLTFNYNGYVGFSETTRKLDLLNAQQYASLRNEQYLNGYTGNNPVLPYPNAATLGRGTDWQDIVFSDNAARTQHDFSVSGGSEKSTFYMSFGTIDQEGIVMPEISRYMRNNIRINSDHKVTSWLKVGEQAYYSHEKNIGIGNTNSEYGGPLASAINLDPTTPAVVSDITTTRNPNLYTATDYAVRDGDGNYYGISDAVQQEMTNPLAYAKIRQNNHSWADNFNASAYAEISPLKGLTFRSQLSGKLAYYGDESFNPISYLSPNSNNSRNSLFRSKNTSLQWNFENFLTYTKLIDNHNFTILLGQGAYQDGGGNGVGVTYYNQPVNNANDASFNWPTVSDDIIGYSFTNTVTTLSSLFARLTYDYKEKYLFTGIIRRDGSSRFGSNNKYGNFPSFSVGWVPTKEDFWQQNDVLNYLKIKYGWGVTGNDRGLGQFAYASLIGGGYNYTVGNNGAVTIGNAPTRPSNPDLKWEETTQSDIGFEATVFKDFSLSVDYYSKKTTGILQTVILPGYVGAANSPFGNVGEMKNTGFDFELGYNKRVGDFDISLNGNLSTLKNEVTSIGQDRDYNSGPSIQSSAYPLTRSEVGQSINSFYGFVTDGIFQNEEEIANAAVPTGVTPVPGDFRFKDLNGDGEITQADRKYIGKPLPDFTYGMTLNLKYKGIDFMVFGQGVSGNQIFQGVRRLDMLYANWQTNALNRWNGEGTSNTYPRLATTDPNGNFSRPSNFYLQDGDYFRIKLMQLGYSLPDSIISKAGLSKFRIYVSGENLVTFTKYTGYDPEIGGDVSGIDRGYYPQARSYMLGCTIQF</sequence>
<gene>
    <name evidence="6" type="ORF">ABS766_11795</name>
</gene>
<keyword evidence="1" id="KW-0998">Cell outer membrane</keyword>
<proteinExistence type="inferred from homology"/>
<keyword evidence="2" id="KW-0798">TonB box</keyword>
<keyword evidence="7" id="KW-1185">Reference proteome</keyword>
<evidence type="ECO:0000259" key="5">
    <source>
        <dbReference type="Pfam" id="PF07715"/>
    </source>
</evidence>
<keyword evidence="6" id="KW-0675">Receptor</keyword>